<keyword evidence="2" id="KW-1185">Reference proteome</keyword>
<sequence>MRNGCWVRVADRYEGRLLGAGCRQYEEWSLGCWVADSMRNGRWVVGCGRNGQLLDSYEGRLLGCWVANSMRNGCWAVGCELGEMGGELLGASWERWARSSWVRTVAENGDEVMWPTAWWLAQEEAAAAREKLEPNSRTQLGQRWQKWGADTNLQYLTRFHCPKQSFLFYRDISFLKVAFMAYEEVEFHGGSDAIMVVLYMLLLRPRRR</sequence>
<protein>
    <submittedName>
        <fullName evidence="1">Uncharacterized protein</fullName>
    </submittedName>
</protein>
<gene>
    <name evidence="1" type="ORF">NE237_025625</name>
</gene>
<accession>A0A9Q0H3H8</accession>
<dbReference type="EMBL" id="JAMYWD010000010">
    <property type="protein sequence ID" value="KAJ4958514.1"/>
    <property type="molecule type" value="Genomic_DNA"/>
</dbReference>
<evidence type="ECO:0000313" key="1">
    <source>
        <dbReference type="EMBL" id="KAJ4958514.1"/>
    </source>
</evidence>
<organism evidence="1 2">
    <name type="scientific">Protea cynaroides</name>
    <dbReference type="NCBI Taxonomy" id="273540"/>
    <lineage>
        <taxon>Eukaryota</taxon>
        <taxon>Viridiplantae</taxon>
        <taxon>Streptophyta</taxon>
        <taxon>Embryophyta</taxon>
        <taxon>Tracheophyta</taxon>
        <taxon>Spermatophyta</taxon>
        <taxon>Magnoliopsida</taxon>
        <taxon>Proteales</taxon>
        <taxon>Proteaceae</taxon>
        <taxon>Protea</taxon>
    </lineage>
</organism>
<dbReference type="Proteomes" id="UP001141806">
    <property type="component" value="Unassembled WGS sequence"/>
</dbReference>
<reference evidence="1" key="1">
    <citation type="journal article" date="2023" name="Plant J.">
        <title>The genome of the king protea, Protea cynaroides.</title>
        <authorList>
            <person name="Chang J."/>
            <person name="Duong T.A."/>
            <person name="Schoeman C."/>
            <person name="Ma X."/>
            <person name="Roodt D."/>
            <person name="Barker N."/>
            <person name="Li Z."/>
            <person name="Van de Peer Y."/>
            <person name="Mizrachi E."/>
        </authorList>
    </citation>
    <scope>NUCLEOTIDE SEQUENCE</scope>
    <source>
        <tissue evidence="1">Young leaves</tissue>
    </source>
</reference>
<proteinExistence type="predicted"/>
<evidence type="ECO:0000313" key="2">
    <source>
        <dbReference type="Proteomes" id="UP001141806"/>
    </source>
</evidence>
<comment type="caution">
    <text evidence="1">The sequence shown here is derived from an EMBL/GenBank/DDBJ whole genome shotgun (WGS) entry which is preliminary data.</text>
</comment>
<dbReference type="AlphaFoldDB" id="A0A9Q0H3H8"/>
<name>A0A9Q0H3H8_9MAGN</name>